<dbReference type="Proteomes" id="UP000863257">
    <property type="component" value="Unassembled WGS sequence"/>
</dbReference>
<organism evidence="1">
    <name type="scientific">Vibrio vulnificus</name>
    <dbReference type="NCBI Taxonomy" id="672"/>
    <lineage>
        <taxon>Bacteria</taxon>
        <taxon>Pseudomonadati</taxon>
        <taxon>Pseudomonadota</taxon>
        <taxon>Gammaproteobacteria</taxon>
        <taxon>Vibrionales</taxon>
        <taxon>Vibrionaceae</taxon>
        <taxon>Vibrio</taxon>
    </lineage>
</organism>
<dbReference type="AlphaFoldDB" id="A0A8H9K5R0"/>
<gene>
    <name evidence="1" type="ORF">I7730_00750</name>
</gene>
<reference evidence="1" key="2">
    <citation type="submission" date="2019-01" db="EMBL/GenBank/DDBJ databases">
        <authorList>
            <consortium name="NCBI Pathogen Detection Project"/>
        </authorList>
    </citation>
    <scope>NUCLEOTIDE SEQUENCE</scope>
    <source>
        <strain evidence="1">BCW_3452</strain>
    </source>
</reference>
<name>A0A8H9K5R0_VIBVL</name>
<sequence>MTIVKEVDFLNTLEKKAGGRNNSNFAYGALWWANYNSYLPCTVLNAVHVNNNPKFHEFIDKGLVTLPECWDVKAVSDEALKETLSELGLYSLQYIFSPDGAEEFEYVFDDESEKNELISEMEKSSKAYAKFFKCEISKEQYEKLRGRVWNPNTGEEGIDPLDIVYAALRRNPKVKHEINEKYISVTQTEINEAALSLLTPEQIKQAEELALRNKIERLKQED</sequence>
<evidence type="ECO:0000313" key="1">
    <source>
        <dbReference type="EMBL" id="HAS8538328.1"/>
    </source>
</evidence>
<reference evidence="1" key="1">
    <citation type="journal article" date="2018" name="Genome Biol.">
        <title>SKESA: strategic k-mer extension for scrupulous assemblies.</title>
        <authorList>
            <person name="Souvorov A."/>
            <person name="Agarwala R."/>
            <person name="Lipman D.J."/>
        </authorList>
    </citation>
    <scope>NUCLEOTIDE SEQUENCE</scope>
    <source>
        <strain evidence="1">BCW_3452</strain>
    </source>
</reference>
<protein>
    <submittedName>
        <fullName evidence="1">Uncharacterized protein</fullName>
    </submittedName>
</protein>
<accession>A0A8H9K5R0</accession>
<dbReference type="EMBL" id="DACRBY010000001">
    <property type="protein sequence ID" value="HAS8538328.1"/>
    <property type="molecule type" value="Genomic_DNA"/>
</dbReference>
<comment type="caution">
    <text evidence="1">The sequence shown here is derived from an EMBL/GenBank/DDBJ whole genome shotgun (WGS) entry which is preliminary data.</text>
</comment>
<proteinExistence type="predicted"/>